<feature type="region of interest" description="Disordered" evidence="1">
    <location>
        <begin position="290"/>
        <end position="349"/>
    </location>
</feature>
<protein>
    <recommendedName>
        <fullName evidence="2">DUF4261 domain-containing protein</fullName>
    </recommendedName>
</protein>
<evidence type="ECO:0000313" key="4">
    <source>
        <dbReference type="Proteomes" id="UP000319817"/>
    </source>
</evidence>
<keyword evidence="4" id="KW-1185">Reference proteome</keyword>
<organism evidence="3 4">
    <name type="scientific">Stieleria marina</name>
    <dbReference type="NCBI Taxonomy" id="1930275"/>
    <lineage>
        <taxon>Bacteria</taxon>
        <taxon>Pseudomonadati</taxon>
        <taxon>Planctomycetota</taxon>
        <taxon>Planctomycetia</taxon>
        <taxon>Pirellulales</taxon>
        <taxon>Pirellulaceae</taxon>
        <taxon>Stieleria</taxon>
    </lineage>
</organism>
<reference evidence="3 4" key="1">
    <citation type="submission" date="2019-02" db="EMBL/GenBank/DDBJ databases">
        <title>Deep-cultivation of Planctomycetes and their phenomic and genomic characterization uncovers novel biology.</title>
        <authorList>
            <person name="Wiegand S."/>
            <person name="Jogler M."/>
            <person name="Boedeker C."/>
            <person name="Pinto D."/>
            <person name="Vollmers J."/>
            <person name="Rivas-Marin E."/>
            <person name="Kohn T."/>
            <person name="Peeters S.H."/>
            <person name="Heuer A."/>
            <person name="Rast P."/>
            <person name="Oberbeckmann S."/>
            <person name="Bunk B."/>
            <person name="Jeske O."/>
            <person name="Meyerdierks A."/>
            <person name="Storesund J.E."/>
            <person name="Kallscheuer N."/>
            <person name="Luecker S."/>
            <person name="Lage O.M."/>
            <person name="Pohl T."/>
            <person name="Merkel B.J."/>
            <person name="Hornburger P."/>
            <person name="Mueller R.-W."/>
            <person name="Bruemmer F."/>
            <person name="Labrenz M."/>
            <person name="Spormann A.M."/>
            <person name="Op den Camp H."/>
            <person name="Overmann J."/>
            <person name="Amann R."/>
            <person name="Jetten M.S.M."/>
            <person name="Mascher T."/>
            <person name="Medema M.H."/>
            <person name="Devos D.P."/>
            <person name="Kaster A.-K."/>
            <person name="Ovreas L."/>
            <person name="Rohde M."/>
            <person name="Galperin M.Y."/>
            <person name="Jogler C."/>
        </authorList>
    </citation>
    <scope>NUCLEOTIDE SEQUENCE [LARGE SCALE GENOMIC DNA]</scope>
    <source>
        <strain evidence="3 4">K23_9</strain>
    </source>
</reference>
<evidence type="ECO:0000259" key="2">
    <source>
        <dbReference type="Pfam" id="PF14080"/>
    </source>
</evidence>
<dbReference type="Proteomes" id="UP000319817">
    <property type="component" value="Chromosome"/>
</dbReference>
<evidence type="ECO:0000256" key="1">
    <source>
        <dbReference type="SAM" id="MobiDB-lite"/>
    </source>
</evidence>
<feature type="domain" description="DUF4261" evidence="2">
    <location>
        <begin position="223"/>
        <end position="300"/>
    </location>
</feature>
<name>A0A517NYP4_9BACT</name>
<dbReference type="RefSeq" id="WP_145419979.1">
    <property type="nucleotide sequence ID" value="NZ_CP036526.1"/>
</dbReference>
<dbReference type="OrthoDB" id="277550at2"/>
<sequence length="349" mass="38840">MAKGLFTQGMCILLEEPISIAELEDCLKDFQVVGRHESIEDDDSPETLVLSYRPEVKGHLLVTPSTAVWPDDMGDPDESPELFVAWSLGQFGPLAFPGCLDRATEQSWGWEKGADIAQGHTAHVRFLISYVLGGEEDDDDQDVPLVPDDYDPMDEMKFLTKAVSAVLELPKAICYFNPGGEVLRDENGLRSGLNYAWNHDLPPLDMWTNVRLFRASDSWALMDTVGNGQLDLPDLEAIYDSEKYEPADVERFLRNASLYMLNTNEDVDEGDTADGPGDITWTAMECDEALSDPPRPTIRWMPDDGSDPPEDLLDRGDIIDDLDDIDFDGEDDDDEASDLDDPLADLDDA</sequence>
<dbReference type="AlphaFoldDB" id="A0A517NYP4"/>
<accession>A0A517NYP4</accession>
<dbReference type="InterPro" id="IPR025357">
    <property type="entry name" value="DUF4261"/>
</dbReference>
<gene>
    <name evidence="3" type="ORF">K239x_42510</name>
</gene>
<dbReference type="Pfam" id="PF14080">
    <property type="entry name" value="DUF4261"/>
    <property type="match status" value="1"/>
</dbReference>
<dbReference type="EMBL" id="CP036526">
    <property type="protein sequence ID" value="QDT12242.1"/>
    <property type="molecule type" value="Genomic_DNA"/>
</dbReference>
<evidence type="ECO:0000313" key="3">
    <source>
        <dbReference type="EMBL" id="QDT12242.1"/>
    </source>
</evidence>
<proteinExistence type="predicted"/>
<feature type="compositionally biased region" description="Acidic residues" evidence="1">
    <location>
        <begin position="319"/>
        <end position="349"/>
    </location>
</feature>